<dbReference type="InParanoid" id="A0A1Y1XTD4"/>
<dbReference type="Pfam" id="PF08613">
    <property type="entry name" value="Cyclin"/>
    <property type="match status" value="1"/>
</dbReference>
<reference evidence="1 2" key="1">
    <citation type="submission" date="2016-07" db="EMBL/GenBank/DDBJ databases">
        <title>Pervasive Adenine N6-methylation of Active Genes in Fungi.</title>
        <authorList>
            <consortium name="DOE Joint Genome Institute"/>
            <person name="Mondo S.J."/>
            <person name="Dannebaum R.O."/>
            <person name="Kuo R.C."/>
            <person name="Labutti K."/>
            <person name="Haridas S."/>
            <person name="Kuo A."/>
            <person name="Salamov A."/>
            <person name="Ahrendt S.R."/>
            <person name="Lipzen A."/>
            <person name="Sullivan W."/>
            <person name="Andreopoulos W.B."/>
            <person name="Clum A."/>
            <person name="Lindquist E."/>
            <person name="Daum C."/>
            <person name="Ramamoorthy G.K."/>
            <person name="Gryganskyi A."/>
            <person name="Culley D."/>
            <person name="Magnuson J.K."/>
            <person name="James T.Y."/>
            <person name="O'Malley M.A."/>
            <person name="Stajich J.E."/>
            <person name="Spatafora J.W."/>
            <person name="Visel A."/>
            <person name="Grigoriev I.V."/>
        </authorList>
    </citation>
    <scope>NUCLEOTIDE SEQUENCE [LARGE SCALE GENOMIC DNA]</scope>
    <source>
        <strain evidence="1 2">CBS 931.73</strain>
    </source>
</reference>
<dbReference type="GO" id="GO:0000307">
    <property type="term" value="C:cyclin-dependent protein kinase holoenzyme complex"/>
    <property type="evidence" value="ECO:0007669"/>
    <property type="project" value="TreeGrafter"/>
</dbReference>
<dbReference type="Gene3D" id="1.10.472.10">
    <property type="entry name" value="Cyclin-like"/>
    <property type="match status" value="1"/>
</dbReference>
<dbReference type="AlphaFoldDB" id="A0A1Y1XTD4"/>
<dbReference type="GO" id="GO:0019901">
    <property type="term" value="F:protein kinase binding"/>
    <property type="evidence" value="ECO:0007669"/>
    <property type="project" value="InterPro"/>
</dbReference>
<proteinExistence type="predicted"/>
<organism evidence="1 2">
    <name type="scientific">Basidiobolus meristosporus CBS 931.73</name>
    <dbReference type="NCBI Taxonomy" id="1314790"/>
    <lineage>
        <taxon>Eukaryota</taxon>
        <taxon>Fungi</taxon>
        <taxon>Fungi incertae sedis</taxon>
        <taxon>Zoopagomycota</taxon>
        <taxon>Entomophthoromycotina</taxon>
        <taxon>Basidiobolomycetes</taxon>
        <taxon>Basidiobolales</taxon>
        <taxon>Basidiobolaceae</taxon>
        <taxon>Basidiobolus</taxon>
    </lineage>
</organism>
<dbReference type="PANTHER" id="PTHR15615:SF27">
    <property type="entry name" value="PHO85 CYCLIN CLG1"/>
    <property type="match status" value="1"/>
</dbReference>
<dbReference type="GO" id="GO:0016538">
    <property type="term" value="F:cyclin-dependent protein serine/threonine kinase regulator activity"/>
    <property type="evidence" value="ECO:0007669"/>
    <property type="project" value="TreeGrafter"/>
</dbReference>
<dbReference type="InterPro" id="IPR036915">
    <property type="entry name" value="Cyclin-like_sf"/>
</dbReference>
<evidence type="ECO:0000313" key="2">
    <source>
        <dbReference type="Proteomes" id="UP000193498"/>
    </source>
</evidence>
<dbReference type="STRING" id="1314790.A0A1Y1XTD4"/>
<dbReference type="EMBL" id="MCFE01000483">
    <property type="protein sequence ID" value="ORX89011.1"/>
    <property type="molecule type" value="Genomic_DNA"/>
</dbReference>
<protein>
    <recommendedName>
        <fullName evidence="3">Cyclin N-terminal domain-containing protein</fullName>
    </recommendedName>
</protein>
<dbReference type="Proteomes" id="UP000193498">
    <property type="component" value="Unassembled WGS sequence"/>
</dbReference>
<name>A0A1Y1XTD4_9FUNG</name>
<comment type="caution">
    <text evidence="1">The sequence shown here is derived from an EMBL/GenBank/DDBJ whole genome shotgun (WGS) entry which is preliminary data.</text>
</comment>
<dbReference type="OrthoDB" id="244495at2759"/>
<dbReference type="GO" id="GO:0005634">
    <property type="term" value="C:nucleus"/>
    <property type="evidence" value="ECO:0007669"/>
    <property type="project" value="TreeGrafter"/>
</dbReference>
<dbReference type="PANTHER" id="PTHR15615">
    <property type="match status" value="1"/>
</dbReference>
<accession>A0A1Y1XTD4</accession>
<evidence type="ECO:0000313" key="1">
    <source>
        <dbReference type="EMBL" id="ORX89011.1"/>
    </source>
</evidence>
<evidence type="ECO:0008006" key="3">
    <source>
        <dbReference type="Google" id="ProtNLM"/>
    </source>
</evidence>
<keyword evidence="2" id="KW-1185">Reference proteome</keyword>
<dbReference type="CDD" id="cd20557">
    <property type="entry name" value="CYCLIN_ScPCL1-like"/>
    <property type="match status" value="1"/>
</dbReference>
<dbReference type="InterPro" id="IPR013922">
    <property type="entry name" value="Cyclin_PHO80-like"/>
</dbReference>
<gene>
    <name evidence="1" type="ORF">K493DRAFT_235009</name>
</gene>
<sequence>MLAILAADLTYQLWHGHPCASSLEFQFFVHHVLNTTQISMPTLTLALKLIHTLKLRQPTLCGDPGSECRVFTVGLILANKTLEDNNFTNKTWSKVTGLPSAEINQMEMEFLEVLEWRCLVSQQDYLEWRSLLENHLLSYSLSLTA</sequence>
<dbReference type="SUPFAM" id="SSF47954">
    <property type="entry name" value="Cyclin-like"/>
    <property type="match status" value="1"/>
</dbReference>